<sequence>TPARGRSSRSRRASRRRSACPES</sequence>
<protein>
    <submittedName>
        <fullName evidence="2">Uncharacterized protein</fullName>
    </submittedName>
</protein>
<feature type="non-terminal residue" evidence="2">
    <location>
        <position position="1"/>
    </location>
</feature>
<name>A0A6J4RFU2_9ACTN</name>
<evidence type="ECO:0000313" key="2">
    <source>
        <dbReference type="EMBL" id="CAA9472541.1"/>
    </source>
</evidence>
<gene>
    <name evidence="2" type="ORF">AVDCRST_MAG38-1405</name>
</gene>
<accession>A0A6J4RFU2</accession>
<feature type="region of interest" description="Disordered" evidence="1">
    <location>
        <begin position="1"/>
        <end position="23"/>
    </location>
</feature>
<dbReference type="AlphaFoldDB" id="A0A6J4RFU2"/>
<evidence type="ECO:0000256" key="1">
    <source>
        <dbReference type="SAM" id="MobiDB-lite"/>
    </source>
</evidence>
<proteinExistence type="predicted"/>
<dbReference type="EMBL" id="CADCVJ010000105">
    <property type="protein sequence ID" value="CAA9472541.1"/>
    <property type="molecule type" value="Genomic_DNA"/>
</dbReference>
<organism evidence="2">
    <name type="scientific">uncultured Solirubrobacteraceae bacterium</name>
    <dbReference type="NCBI Taxonomy" id="1162706"/>
    <lineage>
        <taxon>Bacteria</taxon>
        <taxon>Bacillati</taxon>
        <taxon>Actinomycetota</taxon>
        <taxon>Thermoleophilia</taxon>
        <taxon>Solirubrobacterales</taxon>
        <taxon>Solirubrobacteraceae</taxon>
        <taxon>environmental samples</taxon>
    </lineage>
</organism>
<feature type="non-terminal residue" evidence="2">
    <location>
        <position position="23"/>
    </location>
</feature>
<reference evidence="2" key="1">
    <citation type="submission" date="2020-02" db="EMBL/GenBank/DDBJ databases">
        <authorList>
            <person name="Meier V. D."/>
        </authorList>
    </citation>
    <scope>NUCLEOTIDE SEQUENCE</scope>
    <source>
        <strain evidence="2">AVDCRST_MAG38</strain>
    </source>
</reference>